<evidence type="ECO:0000313" key="1">
    <source>
        <dbReference type="EMBL" id="TWU31727.1"/>
    </source>
</evidence>
<gene>
    <name evidence="1" type="ORF">Poly41_59620</name>
</gene>
<proteinExistence type="predicted"/>
<dbReference type="EMBL" id="SJPV01000015">
    <property type="protein sequence ID" value="TWU31727.1"/>
    <property type="molecule type" value="Genomic_DNA"/>
</dbReference>
<dbReference type="RefSeq" id="WP_261344921.1">
    <property type="nucleotide sequence ID" value="NZ_SJPV01000015.1"/>
</dbReference>
<organism evidence="1 2">
    <name type="scientific">Novipirellula artificiosorum</name>
    <dbReference type="NCBI Taxonomy" id="2528016"/>
    <lineage>
        <taxon>Bacteria</taxon>
        <taxon>Pseudomonadati</taxon>
        <taxon>Planctomycetota</taxon>
        <taxon>Planctomycetia</taxon>
        <taxon>Pirellulales</taxon>
        <taxon>Pirellulaceae</taxon>
        <taxon>Novipirellula</taxon>
    </lineage>
</organism>
<comment type="caution">
    <text evidence="1">The sequence shown here is derived from an EMBL/GenBank/DDBJ whole genome shotgun (WGS) entry which is preliminary data.</text>
</comment>
<keyword evidence="2" id="KW-1185">Reference proteome</keyword>
<dbReference type="AlphaFoldDB" id="A0A5C6D7N9"/>
<evidence type="ECO:0000313" key="2">
    <source>
        <dbReference type="Proteomes" id="UP000319143"/>
    </source>
</evidence>
<reference evidence="1 2" key="1">
    <citation type="submission" date="2019-02" db="EMBL/GenBank/DDBJ databases">
        <title>Deep-cultivation of Planctomycetes and their phenomic and genomic characterization uncovers novel biology.</title>
        <authorList>
            <person name="Wiegand S."/>
            <person name="Jogler M."/>
            <person name="Boedeker C."/>
            <person name="Pinto D."/>
            <person name="Vollmers J."/>
            <person name="Rivas-Marin E."/>
            <person name="Kohn T."/>
            <person name="Peeters S.H."/>
            <person name="Heuer A."/>
            <person name="Rast P."/>
            <person name="Oberbeckmann S."/>
            <person name="Bunk B."/>
            <person name="Jeske O."/>
            <person name="Meyerdierks A."/>
            <person name="Storesund J.E."/>
            <person name="Kallscheuer N."/>
            <person name="Luecker S."/>
            <person name="Lage O.M."/>
            <person name="Pohl T."/>
            <person name="Merkel B.J."/>
            <person name="Hornburger P."/>
            <person name="Mueller R.-W."/>
            <person name="Bruemmer F."/>
            <person name="Labrenz M."/>
            <person name="Spormann A.M."/>
            <person name="Op Den Camp H."/>
            <person name="Overmann J."/>
            <person name="Amann R."/>
            <person name="Jetten M.S.M."/>
            <person name="Mascher T."/>
            <person name="Medema M.H."/>
            <person name="Devos D.P."/>
            <person name="Kaster A.-K."/>
            <person name="Ovreas L."/>
            <person name="Rohde M."/>
            <person name="Galperin M.Y."/>
            <person name="Jogler C."/>
        </authorList>
    </citation>
    <scope>NUCLEOTIDE SEQUENCE [LARGE SCALE GENOMIC DNA]</scope>
    <source>
        <strain evidence="1 2">Poly41</strain>
    </source>
</reference>
<sequence>MTWCNMPAMRFELPGPIVEPHSEFLGYGDANPFAAESYEEASF</sequence>
<name>A0A5C6D7N9_9BACT</name>
<accession>A0A5C6D7N9</accession>
<protein>
    <submittedName>
        <fullName evidence="1">Uncharacterized protein</fullName>
    </submittedName>
</protein>
<dbReference type="Proteomes" id="UP000319143">
    <property type="component" value="Unassembled WGS sequence"/>
</dbReference>